<accession>A0A9Q1H429</accession>
<comment type="caution">
    <text evidence="1">The sequence shown here is derived from an EMBL/GenBank/DDBJ whole genome shotgun (WGS) entry which is preliminary data.</text>
</comment>
<gene>
    <name evidence="1" type="ORF">HOLleu_21549</name>
</gene>
<dbReference type="AlphaFoldDB" id="A0A9Q1H429"/>
<protein>
    <submittedName>
        <fullName evidence="1">Uncharacterized protein</fullName>
    </submittedName>
</protein>
<keyword evidence="2" id="KW-1185">Reference proteome</keyword>
<name>A0A9Q1H429_HOLLE</name>
<reference evidence="1" key="1">
    <citation type="submission" date="2021-10" db="EMBL/GenBank/DDBJ databases">
        <title>Tropical sea cucumber genome reveals ecological adaptation and Cuvierian tubules defense mechanism.</title>
        <authorList>
            <person name="Chen T."/>
        </authorList>
    </citation>
    <scope>NUCLEOTIDE SEQUENCE</scope>
    <source>
        <strain evidence="1">Nanhai2018</strain>
        <tissue evidence="1">Muscle</tissue>
    </source>
</reference>
<proteinExistence type="predicted"/>
<evidence type="ECO:0000313" key="2">
    <source>
        <dbReference type="Proteomes" id="UP001152320"/>
    </source>
</evidence>
<dbReference type="EMBL" id="JAIZAY010000010">
    <property type="protein sequence ID" value="KAJ8034632.1"/>
    <property type="molecule type" value="Genomic_DNA"/>
</dbReference>
<dbReference type="Proteomes" id="UP001152320">
    <property type="component" value="Chromosome 10"/>
</dbReference>
<sequence>MTRAVQGILLRGYRSEAGNWYQLLLLRTADCTDLNKWIQNKCYMSNDIINELASLMAREVTVFQLLAKIRQSRFFAITADE</sequence>
<dbReference type="OrthoDB" id="10063284at2759"/>
<evidence type="ECO:0000313" key="1">
    <source>
        <dbReference type="EMBL" id="KAJ8034632.1"/>
    </source>
</evidence>
<organism evidence="1 2">
    <name type="scientific">Holothuria leucospilota</name>
    <name type="common">Black long sea cucumber</name>
    <name type="synonym">Mertensiothuria leucospilota</name>
    <dbReference type="NCBI Taxonomy" id="206669"/>
    <lineage>
        <taxon>Eukaryota</taxon>
        <taxon>Metazoa</taxon>
        <taxon>Echinodermata</taxon>
        <taxon>Eleutherozoa</taxon>
        <taxon>Echinozoa</taxon>
        <taxon>Holothuroidea</taxon>
        <taxon>Aspidochirotacea</taxon>
        <taxon>Aspidochirotida</taxon>
        <taxon>Holothuriidae</taxon>
        <taxon>Holothuria</taxon>
    </lineage>
</organism>